<reference evidence="1 2" key="1">
    <citation type="submission" date="2014-11" db="EMBL/GenBank/DDBJ databases">
        <title>Whole genome shotgun sequence of Sphingomonas parapaucimobilis NBRC 15100.</title>
        <authorList>
            <person name="Katano-Makiyama Y."/>
            <person name="Hosoyama A."/>
            <person name="Hashimoto M."/>
            <person name="Hosoyama Y."/>
            <person name="Noguchi M."/>
            <person name="Numata M."/>
            <person name="Tsuchikane K."/>
            <person name="Hirakata S."/>
            <person name="Uohara A."/>
            <person name="Shimodaira J."/>
            <person name="Ohji S."/>
            <person name="Ichikawa N."/>
            <person name="Kimura A."/>
            <person name="Yamazoe A."/>
            <person name="Fujita N."/>
        </authorList>
    </citation>
    <scope>NUCLEOTIDE SEQUENCE [LARGE SCALE GENOMIC DNA]</scope>
    <source>
        <strain evidence="1 2">NBRC 15100</strain>
    </source>
</reference>
<evidence type="ECO:0000313" key="2">
    <source>
        <dbReference type="Proteomes" id="UP000032305"/>
    </source>
</evidence>
<sequence>MQIKTSSTNVYLSDMAAAAAGDLDGYRRLRDFAIEQAAGDTYPLLESLIAAECYARFASAIGDADDRKALAVILQARSDERETRGYSSEPYLVEVAHHFQLLADAGDADATDQLAKLGIGPVWQADEEVVQGIRDSEAEFSRAAYGNTQALTRLLDVVVSDKTPGTISFGDLVYIEHIARVGSESGDPELLERLATILCLRRKFELHQGTNPGLVDSLGVEAVFIMVDLALRDCGKNNLLNQALPEMTWRDVKFYAAAVPALLAFIAPMGGA</sequence>
<name>A0A0A1WAD9_9SPHN</name>
<dbReference type="EMBL" id="BBPI01000070">
    <property type="protein sequence ID" value="GAM01971.1"/>
    <property type="molecule type" value="Genomic_DNA"/>
</dbReference>
<proteinExistence type="predicted"/>
<comment type="caution">
    <text evidence="1">The sequence shown here is derived from an EMBL/GenBank/DDBJ whole genome shotgun (WGS) entry which is preliminary data.</text>
</comment>
<keyword evidence="2" id="KW-1185">Reference proteome</keyword>
<protein>
    <submittedName>
        <fullName evidence="1">Uncharacterized protein</fullName>
    </submittedName>
</protein>
<organism evidence="1 2">
    <name type="scientific">Sphingomonas parapaucimobilis NBRC 15100</name>
    <dbReference type="NCBI Taxonomy" id="1219049"/>
    <lineage>
        <taxon>Bacteria</taxon>
        <taxon>Pseudomonadati</taxon>
        <taxon>Pseudomonadota</taxon>
        <taxon>Alphaproteobacteria</taxon>
        <taxon>Sphingomonadales</taxon>
        <taxon>Sphingomonadaceae</taxon>
        <taxon>Sphingomonas</taxon>
    </lineage>
</organism>
<accession>A0A0A1WAD9</accession>
<gene>
    <name evidence="1" type="ORF">SP5_070_00540</name>
</gene>
<dbReference type="AlphaFoldDB" id="A0A0A1WAD9"/>
<dbReference type="Proteomes" id="UP000032305">
    <property type="component" value="Unassembled WGS sequence"/>
</dbReference>
<dbReference type="RefSeq" id="WP_042489546.1">
    <property type="nucleotide sequence ID" value="NZ_BBPI01000070.1"/>
</dbReference>
<evidence type="ECO:0000313" key="1">
    <source>
        <dbReference type="EMBL" id="GAM01971.1"/>
    </source>
</evidence>